<dbReference type="VEuPathDB" id="GiardiaDB:GLP15_705"/>
<dbReference type="OrthoDB" id="442176at2759"/>
<dbReference type="InterPro" id="IPR033690">
    <property type="entry name" value="Adenylat_kinase_CS"/>
</dbReference>
<dbReference type="SUPFAM" id="SSF52540">
    <property type="entry name" value="P-loop containing nucleoside triphosphate hydrolases"/>
    <property type="match status" value="1"/>
</dbReference>
<evidence type="ECO:0000256" key="2">
    <source>
        <dbReference type="ARBA" id="ARBA00022741"/>
    </source>
</evidence>
<keyword evidence="1 4" id="KW-0808">Transferase</keyword>
<dbReference type="STRING" id="658858.E1F3X9"/>
<dbReference type="AlphaFoldDB" id="E1F3X9"/>
<reference evidence="5 6" key="1">
    <citation type="journal article" date="2010" name="BMC Genomics">
        <title>Genome analysis and comparative genomics of a Giardia intestinalis assemblage E isolate.</title>
        <authorList>
            <person name="Jerlstrom-Hultqvist J."/>
            <person name="Franzen O."/>
            <person name="Ankarklev J."/>
            <person name="Xu F."/>
            <person name="Nohynkova E."/>
            <person name="Andersson J.O."/>
            <person name="Svard S.G."/>
            <person name="Andersson B."/>
        </authorList>
    </citation>
    <scope>NUCLEOTIDE SEQUENCE [LARGE SCALE GENOMIC DNA]</scope>
    <source>
        <strain evidence="5 6">P15</strain>
    </source>
</reference>
<dbReference type="GO" id="GO:0006139">
    <property type="term" value="P:nucleobase-containing compound metabolic process"/>
    <property type="evidence" value="ECO:0007669"/>
    <property type="project" value="InterPro"/>
</dbReference>
<gene>
    <name evidence="5" type="ORF">GLP15_705</name>
</gene>
<sequence>MRIVHFLGVPGTGKSTVISRLCQEYPLCATLYVGQIVREEIQRQTPLGKEMQLMLAQGNVLSADTIMPILQQEIAQYKAAGTAILLVDGFPRSADQARAYLQHFGSPTLTVCLSASDEIVAKRLVTRQQSPTLRLDDTKDIIQRRIEKAREHVQPGLDVYIEHGCKVENIDSGGCLDEVCSSVLKVLHKHKIITV</sequence>
<evidence type="ECO:0000256" key="3">
    <source>
        <dbReference type="ARBA" id="ARBA00022777"/>
    </source>
</evidence>
<dbReference type="HAMAP" id="MF_00235">
    <property type="entry name" value="Adenylate_kinase_Adk"/>
    <property type="match status" value="1"/>
</dbReference>
<organism evidence="5 6">
    <name type="scientific">Giardia intestinalis (strain P15)</name>
    <name type="common">Giardia lamblia</name>
    <dbReference type="NCBI Taxonomy" id="658858"/>
    <lineage>
        <taxon>Eukaryota</taxon>
        <taxon>Metamonada</taxon>
        <taxon>Diplomonadida</taxon>
        <taxon>Hexamitidae</taxon>
        <taxon>Giardiinae</taxon>
        <taxon>Giardia</taxon>
    </lineage>
</organism>
<evidence type="ECO:0000313" key="6">
    <source>
        <dbReference type="Proteomes" id="UP000008974"/>
    </source>
</evidence>
<proteinExistence type="inferred from homology"/>
<dbReference type="PROSITE" id="PS00113">
    <property type="entry name" value="ADENYLATE_KINASE"/>
    <property type="match status" value="1"/>
</dbReference>
<keyword evidence="3 4" id="KW-0418">Kinase</keyword>
<dbReference type="Pfam" id="PF00406">
    <property type="entry name" value="ADK"/>
    <property type="match status" value="1"/>
</dbReference>
<accession>E1F3X9</accession>
<dbReference type="Gene3D" id="3.40.50.300">
    <property type="entry name" value="P-loop containing nucleotide triphosphate hydrolases"/>
    <property type="match status" value="1"/>
</dbReference>
<dbReference type="InterPro" id="IPR000850">
    <property type="entry name" value="Adenylat/UMP-CMP_kin"/>
</dbReference>
<comment type="caution">
    <text evidence="5">The sequence shown here is derived from an EMBL/GenBank/DDBJ whole genome shotgun (WGS) entry which is preliminary data.</text>
</comment>
<comment type="similarity">
    <text evidence="4">Belongs to the adenylate kinase family.</text>
</comment>
<evidence type="ECO:0000256" key="1">
    <source>
        <dbReference type="ARBA" id="ARBA00022679"/>
    </source>
</evidence>
<dbReference type="GO" id="GO:0005524">
    <property type="term" value="F:ATP binding"/>
    <property type="evidence" value="ECO:0007669"/>
    <property type="project" value="InterPro"/>
</dbReference>
<dbReference type="PRINTS" id="PR00094">
    <property type="entry name" value="ADENYLTKNASE"/>
</dbReference>
<protein>
    <submittedName>
        <fullName evidence="5">Adenylate kinase</fullName>
    </submittedName>
</protein>
<evidence type="ECO:0000313" key="5">
    <source>
        <dbReference type="EMBL" id="EFO62804.1"/>
    </source>
</evidence>
<dbReference type="CDD" id="cd01428">
    <property type="entry name" value="ADK"/>
    <property type="match status" value="1"/>
</dbReference>
<keyword evidence="2" id="KW-0547">Nucleotide-binding</keyword>
<dbReference type="GO" id="GO:0019205">
    <property type="term" value="F:nucleobase-containing compound kinase activity"/>
    <property type="evidence" value="ECO:0007669"/>
    <property type="project" value="InterPro"/>
</dbReference>
<dbReference type="OMA" id="IHHISIG"/>
<name>E1F3X9_GIAIA</name>
<dbReference type="PANTHER" id="PTHR23359">
    <property type="entry name" value="NUCLEOTIDE KINASE"/>
    <property type="match status" value="1"/>
</dbReference>
<dbReference type="Proteomes" id="UP000008974">
    <property type="component" value="Unassembled WGS sequence"/>
</dbReference>
<dbReference type="InterPro" id="IPR027417">
    <property type="entry name" value="P-loop_NTPase"/>
</dbReference>
<evidence type="ECO:0000256" key="4">
    <source>
        <dbReference type="RuleBase" id="RU003330"/>
    </source>
</evidence>
<dbReference type="EMBL" id="ACVC01000160">
    <property type="protein sequence ID" value="EFO62804.1"/>
    <property type="molecule type" value="Genomic_DNA"/>
</dbReference>